<keyword evidence="3" id="KW-1185">Reference proteome</keyword>
<dbReference type="AlphaFoldDB" id="A0A1W6Z122"/>
<protein>
    <recommendedName>
        <fullName evidence="4">Lipoprotein SmpA/OmlA domain-containing protein</fullName>
    </recommendedName>
</protein>
<sequence>MALTLRLIATWRPRLLASLAGLVLLGGCATGQNFSAESLASLQPGRTTMTDAIQTLRAMPQQVMPQSDGSTVAIWAYKMSVVADALYFRREAMLQFGADGRLARVLNTTNVPLPDATRQRLLGATSIPQEGPATPVAAANSQPETGAPGPGPGATAIPVRVQ</sequence>
<dbReference type="PROSITE" id="PS51257">
    <property type="entry name" value="PROKAR_LIPOPROTEIN"/>
    <property type="match status" value="1"/>
</dbReference>
<gene>
    <name evidence="2" type="ORF">CAL13_12510</name>
</gene>
<evidence type="ECO:0000313" key="2">
    <source>
        <dbReference type="EMBL" id="ARP86941.1"/>
    </source>
</evidence>
<reference evidence="2 3" key="1">
    <citation type="submission" date="2017-05" db="EMBL/GenBank/DDBJ databases">
        <title>Complete and WGS of Bordetella genogroups.</title>
        <authorList>
            <person name="Spilker T."/>
            <person name="LiPuma J."/>
        </authorList>
    </citation>
    <scope>NUCLEOTIDE SEQUENCE [LARGE SCALE GENOMIC DNA]</scope>
    <source>
        <strain evidence="2 3">AU17164</strain>
    </source>
</reference>
<dbReference type="Proteomes" id="UP000194139">
    <property type="component" value="Chromosome"/>
</dbReference>
<feature type="region of interest" description="Disordered" evidence="1">
    <location>
        <begin position="127"/>
        <end position="162"/>
    </location>
</feature>
<name>A0A1W6Z122_9BORD</name>
<dbReference type="RefSeq" id="WP_086072564.1">
    <property type="nucleotide sequence ID" value="NZ_CP021109.1"/>
</dbReference>
<organism evidence="2 3">
    <name type="scientific">Bordetella genomosp. 9</name>
    <dbReference type="NCBI Taxonomy" id="1416803"/>
    <lineage>
        <taxon>Bacteria</taxon>
        <taxon>Pseudomonadati</taxon>
        <taxon>Pseudomonadota</taxon>
        <taxon>Betaproteobacteria</taxon>
        <taxon>Burkholderiales</taxon>
        <taxon>Alcaligenaceae</taxon>
        <taxon>Bordetella</taxon>
    </lineage>
</organism>
<dbReference type="EMBL" id="CP021109">
    <property type="protein sequence ID" value="ARP86941.1"/>
    <property type="molecule type" value="Genomic_DNA"/>
</dbReference>
<accession>A0A1W6Z122</accession>
<evidence type="ECO:0000313" key="3">
    <source>
        <dbReference type="Proteomes" id="UP000194139"/>
    </source>
</evidence>
<proteinExistence type="predicted"/>
<evidence type="ECO:0000256" key="1">
    <source>
        <dbReference type="SAM" id="MobiDB-lite"/>
    </source>
</evidence>
<evidence type="ECO:0008006" key="4">
    <source>
        <dbReference type="Google" id="ProtNLM"/>
    </source>
</evidence>